<dbReference type="PANTHER" id="PTHR37069:SF2">
    <property type="entry name" value="PIGGYBAC TRANSPOSABLE ELEMENT-DERIVED PROTEIN DOMAIN-CONTAINING PROTEIN"/>
    <property type="match status" value="1"/>
</dbReference>
<feature type="region of interest" description="Disordered" evidence="1">
    <location>
        <begin position="139"/>
        <end position="202"/>
    </location>
</feature>
<name>A0AAD7UGK7_9STRA</name>
<feature type="region of interest" description="Disordered" evidence="1">
    <location>
        <begin position="1902"/>
        <end position="1975"/>
    </location>
</feature>
<dbReference type="InterPro" id="IPR056773">
    <property type="entry name" value="WHD_ORC2"/>
</dbReference>
<feature type="region of interest" description="Disordered" evidence="1">
    <location>
        <begin position="1491"/>
        <end position="1520"/>
    </location>
</feature>
<evidence type="ECO:0000259" key="2">
    <source>
        <dbReference type="Pfam" id="PF04084"/>
    </source>
</evidence>
<feature type="compositionally biased region" description="Low complexity" evidence="1">
    <location>
        <begin position="807"/>
        <end position="819"/>
    </location>
</feature>
<feature type="compositionally biased region" description="Acidic residues" evidence="1">
    <location>
        <begin position="376"/>
        <end position="389"/>
    </location>
</feature>
<feature type="compositionally biased region" description="Polar residues" evidence="1">
    <location>
        <begin position="2622"/>
        <end position="2640"/>
    </location>
</feature>
<feature type="compositionally biased region" description="Basic residues" evidence="1">
    <location>
        <begin position="1792"/>
        <end position="1801"/>
    </location>
</feature>
<feature type="domain" description="Origin recognition complex subunit 2 winged-helix" evidence="3">
    <location>
        <begin position="2431"/>
        <end position="2475"/>
    </location>
</feature>
<feature type="compositionally biased region" description="Low complexity" evidence="1">
    <location>
        <begin position="670"/>
        <end position="682"/>
    </location>
</feature>
<feature type="compositionally biased region" description="Polar residues" evidence="1">
    <location>
        <begin position="1080"/>
        <end position="1095"/>
    </location>
</feature>
<feature type="compositionally biased region" description="Polar residues" evidence="1">
    <location>
        <begin position="1493"/>
        <end position="1509"/>
    </location>
</feature>
<feature type="region of interest" description="Disordered" evidence="1">
    <location>
        <begin position="1771"/>
        <end position="1805"/>
    </location>
</feature>
<feature type="compositionally biased region" description="Polar residues" evidence="1">
    <location>
        <begin position="942"/>
        <end position="957"/>
    </location>
</feature>
<keyword evidence="5" id="KW-1185">Reference proteome</keyword>
<feature type="region of interest" description="Disordered" evidence="1">
    <location>
        <begin position="1215"/>
        <end position="1240"/>
    </location>
</feature>
<feature type="compositionally biased region" description="Basic and acidic residues" evidence="1">
    <location>
        <begin position="633"/>
        <end position="642"/>
    </location>
</feature>
<gene>
    <name evidence="4" type="ORF">CTAYLR_003304</name>
</gene>
<organism evidence="4 5">
    <name type="scientific">Chrysophaeum taylorii</name>
    <dbReference type="NCBI Taxonomy" id="2483200"/>
    <lineage>
        <taxon>Eukaryota</taxon>
        <taxon>Sar</taxon>
        <taxon>Stramenopiles</taxon>
        <taxon>Ochrophyta</taxon>
        <taxon>Pelagophyceae</taxon>
        <taxon>Pelagomonadales</taxon>
        <taxon>Pelagomonadaceae</taxon>
        <taxon>Chrysophaeum</taxon>
    </lineage>
</organism>
<dbReference type="Pfam" id="PF24882">
    <property type="entry name" value="WHD_ORC2"/>
    <property type="match status" value="1"/>
</dbReference>
<dbReference type="Pfam" id="PF04084">
    <property type="entry name" value="RecA-like_ORC2"/>
    <property type="match status" value="1"/>
</dbReference>
<feature type="region of interest" description="Disordered" evidence="1">
    <location>
        <begin position="1077"/>
        <end position="1107"/>
    </location>
</feature>
<sequence>MDDCLLAPDELSWNFFELFHRVLVSRGWRFANNRIVRADGGVEGVDWFADSAAAEAFLRASNNNNNNNIACPNAALGLLDAPLRRPSRGDLSPQRIPDELRPATFDEVPPLVAKCSPPALPTPQQVVDRRQPVVVPPLVARSSPPALPPVLAPPPPPETQEKVVPAPSSTTLAETDRDRGERTERASTARDDVSSPLEVSPSDPVPLLSALAGQSMLSRLQQLGWRIETSLRGPTRYFRPGARELPAPRLGHHYFASELDVAAFIERNEIDGQSRIGHVDEEEPLWCRDWTILLETLKTLGWSYKPGSGLDYYLYFRPGAKPARQGGQLGREFFATPDDVRTFARDWRLDGERRTGHVDEDAPPPPTPPYRRTQVEEDDDDDDQEEEERPWELPSHELWEFLRSRCGWVYKNGFGLDSWLYFRPGAPSIKAGARRGTHYFGISELPTFAKYWKIDGETRMGHVDEAELADSPIGRLAKLTSDLPRRTRRARVPNRMLQGEFVLANDKPADSRPLWHRGFGPQWAALLGSGWRCVEGANGSRLYLRPGVGSVGAAVKGTDYFESPTAVQRFVKKHRLDGCGWTWRRGKNELQDFLYYRPGANCMVGGMEDVHYFANPERVLQWLEENSIDADSRTGSIHEEYRAPVPTQDKSSTVGRLQPRLRATTARGSTTEPAPAPATTTRAPKRNKRRKPVETPGNEALWELPWSQVWKALQGCGWTWRRGKNELQDFLYYRPGANCMVGGMEDVHYFANPERVLQWLEENRIDADSRTGSIHEEYRAPVPTQDKSSTVGRLQPRLRATTARGSTTEPAPALATTTRAPKRNKRRKPVETPVNEELWELPWSQVWKMLQACGWTWHRGKNELQDYLYYRPGASCMVGAMEDVHYFANPERVLQWLEENSIDADSRTGSIHEEYHTHTTSQDDPSSTVGRLEPRLRATAARGSTTEPAPAQVTTTRAPKRNKRSKPVYTPGTEELWELPWSHVWKMLQACGWTWHRGKNELQDYLYYRPGASCMVGAMEDVHYFANPERVLQWLEENSIDADSCTGSIHEEYHTHTTSQDDPSSTVGRLEPRLRATAARGSTTEPAPAQVTTTRAPKRNKRRKPVETPVNEELWELPWSQVWKMLQACGWTWHRGKNELQDYLYYRPGASCMVGAMEDVHYFANPERVLQWLEENSIDADSRTGSIHEEYHTHTTSQDDPSSTVGRLEPRLRATAARGSTTAQVTTTRAPKRNKRSKPVYTPGTEEVWELPWTHVWKMLQACGWTWHRGKNELQDFLYYRPGASCMVGAMEDVHYFANPERVLQWLEENRIDADSRTGSIHEEYHTQHSTSQDDPSSTVGRLQPRLRATTARGSTTAEPAPAQVMTTRAPKRNKRSMPVYTPGTEELWELPWSQVWKALQGCGWTWRRGKNELQDYLYYRPGASCMVGAMEDVHYFANPERVLQWLEEHRIDADSRTGSIHEEYHTQHSTSQDDPSFTVGRLEPRLRATAARGSTTAEPAPAQVTTTRAPKRNKRSKPVYTPGTEEVWELPWTHVWKMLQACGWTWHRGKNELQDFLYYRPGASCMVGAMEDVHYFANPERVLQWLEENRIDADSRTGSIHEEYHTQHSTSQDDPSSTVGRLQPRLRATTARGSTTAEPAPAQVMTTRAPKRNKRSMPVYTPGTEELWELPWSQVWKALQGCGWTWRRGKNELQDYLYYRPGASCMVGAMEDVHYFANPERVLQWLEEHRIDADSRTGSIREEYHTQHSTSQDDPSSTVGRLEPRLRATTARCSTTAEPAPAPAQVTTTRAPKRAKRSKPVHTPGTEELWELPWSQAWKTLQSCGWTWRKGKNELQDYLYYRPGASCMVGGMEDVHYFVNPERVLQWLEEHRIDAKSRTGSIHEEWINVVDPTTTVRIVDTSVQEDEEVARLEEEEEEDDDDDDDSSSEAVRDDYCESEEGGPVVAVVSSFESEEEDDEPSAARSAADAPTRDEDSLFSVVVDAESRAQVPDSTCDESVASSVSMPEDMFDAWLSGLGLPELQRNSGLNSREDSSEPTTTERSFDRRFEGFGSLYRILQEMGWTHKSSSDLEARGGLVYVAPDSRVFLCANDVVDHVRKDPEVVMRMGGEEEEVEAAVLPSALGDWLVSRAVDDDGPGESSAEGDRAFGDVCPRASAYFLAAASAAGSGSGSGSGGRRDKASLNEALEAPTAAEVEAYVAARDPPPLEPEFAEHLEARFPWWGAILLAGSNLLLQGFGSKRRVLEKFAASHLAKSGTVVVIDGFKRDLDLRAELVAAAKELRLPIDDVRGMALGAVARRLAAAAKSRVHVVVHSIDGPRLRSESAQRALAALVSSPRVHLACSVDTVNAPLMWDARLANAFNLVIADATTFAWYDDEAPAAALLASGPAPTTLDATTEEGLSYVLTSLTSRHLELLHLIAAAHKNNNSLGKGGITFREIFEKARRRMIAHTEDQTRAFLQEFLDHNLIRLKHHRGADLYRSRNRTRPPVASIRLAVISPHRAEMNSSAAPWAMNTGGNSRSYAGESSQRYEEIAATAAISSRAAACRAMPPPIEKPAKAMRSRVTPRRSYSLMISSSRPTDAITDAVCSGNVGSNPPFRSNHTDASLPPREYRMRFAVGNAHSNLSRNKGSATALTQASAPAPVSPDP</sequence>
<evidence type="ECO:0000256" key="1">
    <source>
        <dbReference type="SAM" id="MobiDB-lite"/>
    </source>
</evidence>
<comment type="caution">
    <text evidence="4">The sequence shown here is derived from an EMBL/GenBank/DDBJ whole genome shotgun (WGS) entry which is preliminary data.</text>
</comment>
<evidence type="ECO:0000313" key="4">
    <source>
        <dbReference type="EMBL" id="KAJ8605454.1"/>
    </source>
</evidence>
<feature type="compositionally biased region" description="Pro residues" evidence="1">
    <location>
        <begin position="145"/>
        <end position="158"/>
    </location>
</feature>
<feature type="compositionally biased region" description="Acidic residues" evidence="1">
    <location>
        <begin position="1904"/>
        <end position="1928"/>
    </location>
</feature>
<dbReference type="InterPro" id="IPR056772">
    <property type="entry name" value="RecA-like_ORC2"/>
</dbReference>
<accession>A0AAD7UGK7</accession>
<evidence type="ECO:0000313" key="5">
    <source>
        <dbReference type="Proteomes" id="UP001230188"/>
    </source>
</evidence>
<feature type="region of interest" description="Disordered" evidence="1">
    <location>
        <begin position="939"/>
        <end position="968"/>
    </location>
</feature>
<feature type="region of interest" description="Disordered" evidence="1">
    <location>
        <begin position="354"/>
        <end position="391"/>
    </location>
</feature>
<feature type="region of interest" description="Disordered" evidence="1">
    <location>
        <begin position="2025"/>
        <end position="2044"/>
    </location>
</feature>
<proteinExistence type="predicted"/>
<feature type="region of interest" description="Disordered" evidence="1">
    <location>
        <begin position="2620"/>
        <end position="2649"/>
    </location>
</feature>
<feature type="domain" description="Origin recognition complex subunit 2 RecA-like" evidence="2">
    <location>
        <begin position="2214"/>
        <end position="2368"/>
    </location>
</feature>
<dbReference type="PANTHER" id="PTHR37069">
    <property type="entry name" value="DDE_TNP_1_7 DOMAIN-CONTAINING PROTEIN"/>
    <property type="match status" value="1"/>
</dbReference>
<feature type="compositionally biased region" description="Basic and acidic residues" evidence="1">
    <location>
        <begin position="174"/>
        <end position="193"/>
    </location>
</feature>
<feature type="region of interest" description="Disordered" evidence="1">
    <location>
        <begin position="782"/>
        <end position="830"/>
    </location>
</feature>
<protein>
    <submittedName>
        <fullName evidence="4">Uncharacterized protein</fullName>
    </submittedName>
</protein>
<feature type="region of interest" description="Disordered" evidence="1">
    <location>
        <begin position="633"/>
        <end position="696"/>
    </location>
</feature>
<dbReference type="EMBL" id="JAQMWT010000315">
    <property type="protein sequence ID" value="KAJ8605454.1"/>
    <property type="molecule type" value="Genomic_DNA"/>
</dbReference>
<feature type="compositionally biased region" description="Polar residues" evidence="1">
    <location>
        <begin position="1218"/>
        <end position="1229"/>
    </location>
</feature>
<dbReference type="Proteomes" id="UP001230188">
    <property type="component" value="Unassembled WGS sequence"/>
</dbReference>
<evidence type="ECO:0000259" key="3">
    <source>
        <dbReference type="Pfam" id="PF24882"/>
    </source>
</evidence>
<reference evidence="4" key="1">
    <citation type="submission" date="2023-01" db="EMBL/GenBank/DDBJ databases">
        <title>Metagenome sequencing of chrysophaentin producing Chrysophaeum taylorii.</title>
        <authorList>
            <person name="Davison J."/>
            <person name="Bewley C."/>
        </authorList>
    </citation>
    <scope>NUCLEOTIDE SEQUENCE</scope>
    <source>
        <strain evidence="4">NIES-1699</strain>
    </source>
</reference>